<gene>
    <name evidence="1" type="ORF">BC938DRAFT_473106</name>
</gene>
<evidence type="ECO:0000313" key="1">
    <source>
        <dbReference type="EMBL" id="RUS24758.1"/>
    </source>
</evidence>
<name>A0A433Q4U3_9FUNG</name>
<feature type="non-terminal residue" evidence="1">
    <location>
        <position position="190"/>
    </location>
</feature>
<organism evidence="1 2">
    <name type="scientific">Jimgerdemannia flammicorona</name>
    <dbReference type="NCBI Taxonomy" id="994334"/>
    <lineage>
        <taxon>Eukaryota</taxon>
        <taxon>Fungi</taxon>
        <taxon>Fungi incertae sedis</taxon>
        <taxon>Mucoromycota</taxon>
        <taxon>Mucoromycotina</taxon>
        <taxon>Endogonomycetes</taxon>
        <taxon>Endogonales</taxon>
        <taxon>Endogonaceae</taxon>
        <taxon>Jimgerdemannia</taxon>
    </lineage>
</organism>
<accession>A0A433Q4U3</accession>
<reference evidence="1 2" key="1">
    <citation type="journal article" date="2018" name="New Phytol.">
        <title>Phylogenomics of Endogonaceae and evolution of mycorrhizas within Mucoromycota.</title>
        <authorList>
            <person name="Chang Y."/>
            <person name="Desiro A."/>
            <person name="Na H."/>
            <person name="Sandor L."/>
            <person name="Lipzen A."/>
            <person name="Clum A."/>
            <person name="Barry K."/>
            <person name="Grigoriev I.V."/>
            <person name="Martin F.M."/>
            <person name="Stajich J.E."/>
            <person name="Smith M.E."/>
            <person name="Bonito G."/>
            <person name="Spatafora J.W."/>
        </authorList>
    </citation>
    <scope>NUCLEOTIDE SEQUENCE [LARGE SCALE GENOMIC DNA]</scope>
    <source>
        <strain evidence="1 2">AD002</strain>
    </source>
</reference>
<keyword evidence="2" id="KW-1185">Reference proteome</keyword>
<protein>
    <submittedName>
        <fullName evidence="1">Uncharacterized protein</fullName>
    </submittedName>
</protein>
<evidence type="ECO:0000313" key="2">
    <source>
        <dbReference type="Proteomes" id="UP000274822"/>
    </source>
</evidence>
<dbReference type="EMBL" id="RBNJ01014978">
    <property type="protein sequence ID" value="RUS24758.1"/>
    <property type="molecule type" value="Genomic_DNA"/>
</dbReference>
<dbReference type="AlphaFoldDB" id="A0A433Q4U3"/>
<comment type="caution">
    <text evidence="1">The sequence shown here is derived from an EMBL/GenBank/DDBJ whole genome shotgun (WGS) entry which is preliminary data.</text>
</comment>
<sequence length="190" mass="20932">MANLIPNFIFGSHLDVTSMQILGCGISLAVALYLAQRWKDGNKTFNTDYMIRGDGTKLSGSLPSLITKHITPNLKAYTPRVVRKLQESMDNWLGGVQDNIIMENPVVMIHDMVVNASASVFVGEELCNNKEFINTAKVVTTDIGNIVLNIGLIGMMPRLSALYQRFLFTFTNTASKHIAVVCRVTGPEIV</sequence>
<dbReference type="Proteomes" id="UP000274822">
    <property type="component" value="Unassembled WGS sequence"/>
</dbReference>
<proteinExistence type="predicted"/>